<keyword evidence="3" id="KW-0804">Transcription</keyword>
<feature type="compositionally biased region" description="Pro residues" evidence="6">
    <location>
        <begin position="158"/>
        <end position="171"/>
    </location>
</feature>
<protein>
    <recommendedName>
        <fullName evidence="9">Transcription initiation factor TFIID subunit 10</fullName>
    </recommendedName>
</protein>
<organism evidence="7 8">
    <name type="scientific">Cryptococcus floricola</name>
    <dbReference type="NCBI Taxonomy" id="2591691"/>
    <lineage>
        <taxon>Eukaryota</taxon>
        <taxon>Fungi</taxon>
        <taxon>Dikarya</taxon>
        <taxon>Basidiomycota</taxon>
        <taxon>Agaricomycotina</taxon>
        <taxon>Tremellomycetes</taxon>
        <taxon>Tremellales</taxon>
        <taxon>Cryptococcaceae</taxon>
        <taxon>Cryptococcus</taxon>
    </lineage>
</organism>
<dbReference type="Proteomes" id="UP000322245">
    <property type="component" value="Unassembled WGS sequence"/>
</dbReference>
<feature type="compositionally biased region" description="Gly residues" evidence="6">
    <location>
        <begin position="92"/>
        <end position="102"/>
    </location>
</feature>
<accession>A0A5D3AY71</accession>
<comment type="subcellular location">
    <subcellularLocation>
        <location evidence="1">Nucleus</location>
    </subcellularLocation>
</comment>
<sequence length="323" mass="32253">MSAPPPSLPPSTQNSAAPSPSPSPATATGAVTVPSHTPTPPTALNGLPRAVPAAAAAAGTGGAGGPVGAGGAGAAQGMQAVRPLSGGTVIGAGAGVGAGAGGVRPVQAPQPGQAPAPGQARAPLPTGQFQRTFPPSTPSSTQGVGVPSASALATGARPPAPSSAPSQPHPQAPAQAQGQAQAGGSGNANPGPSTSSAEDNFWAARREEEVRRRDRSLGELLVMLDGYTPLVPEEVTEYFLQKSGFDCSDPRLKRLLSLVSQKFISDLSKDAFYYSKLRVNGAPGARGRPTTGTDKNRVVLTMDDLSLALGEHGVNVKAPDYYI</sequence>
<evidence type="ECO:0008006" key="9">
    <source>
        <dbReference type="Google" id="ProtNLM"/>
    </source>
</evidence>
<evidence type="ECO:0000256" key="2">
    <source>
        <dbReference type="ARBA" id="ARBA00023015"/>
    </source>
</evidence>
<dbReference type="Pfam" id="PF03540">
    <property type="entry name" value="TAF10"/>
    <property type="match status" value="1"/>
</dbReference>
<dbReference type="GO" id="GO:1990841">
    <property type="term" value="F:promoter-specific chromatin binding"/>
    <property type="evidence" value="ECO:0007669"/>
    <property type="project" value="TreeGrafter"/>
</dbReference>
<evidence type="ECO:0000256" key="6">
    <source>
        <dbReference type="SAM" id="MobiDB-lite"/>
    </source>
</evidence>
<feature type="compositionally biased region" description="Low complexity" evidence="6">
    <location>
        <begin position="187"/>
        <end position="196"/>
    </location>
</feature>
<feature type="compositionally biased region" description="Polar residues" evidence="6">
    <location>
        <begin position="127"/>
        <end position="143"/>
    </location>
</feature>
<name>A0A5D3AY71_9TREE</name>
<evidence type="ECO:0000256" key="3">
    <source>
        <dbReference type="ARBA" id="ARBA00023163"/>
    </source>
</evidence>
<feature type="compositionally biased region" description="Low complexity" evidence="6">
    <location>
        <begin position="103"/>
        <end position="123"/>
    </location>
</feature>
<evidence type="ECO:0000256" key="5">
    <source>
        <dbReference type="ARBA" id="ARBA00025730"/>
    </source>
</evidence>
<dbReference type="GO" id="GO:0000124">
    <property type="term" value="C:SAGA complex"/>
    <property type="evidence" value="ECO:0007669"/>
    <property type="project" value="TreeGrafter"/>
</dbReference>
<keyword evidence="4" id="KW-0539">Nucleus</keyword>
<feature type="compositionally biased region" description="Low complexity" evidence="6">
    <location>
        <begin position="10"/>
        <end position="36"/>
    </location>
</feature>
<gene>
    <name evidence="7" type="ORF">B9479_004263</name>
</gene>
<dbReference type="EMBL" id="NIDF01000047">
    <property type="protein sequence ID" value="TYJ55040.1"/>
    <property type="molecule type" value="Genomic_DNA"/>
</dbReference>
<dbReference type="GO" id="GO:0005669">
    <property type="term" value="C:transcription factor TFIID complex"/>
    <property type="evidence" value="ECO:0007669"/>
    <property type="project" value="TreeGrafter"/>
</dbReference>
<comment type="caution">
    <text evidence="7">The sequence shown here is derived from an EMBL/GenBank/DDBJ whole genome shotgun (WGS) entry which is preliminary data.</text>
</comment>
<dbReference type="PANTHER" id="PTHR21242">
    <property type="entry name" value="TRANSCRIPTION INITIATION FACTOR TFIID SUBUNIT 10"/>
    <property type="match status" value="1"/>
</dbReference>
<evidence type="ECO:0000313" key="7">
    <source>
        <dbReference type="EMBL" id="TYJ55040.1"/>
    </source>
</evidence>
<dbReference type="InterPro" id="IPR003923">
    <property type="entry name" value="TAF10"/>
</dbReference>
<evidence type="ECO:0000256" key="4">
    <source>
        <dbReference type="ARBA" id="ARBA00023242"/>
    </source>
</evidence>
<keyword evidence="2" id="KW-0805">Transcription regulation</keyword>
<comment type="similarity">
    <text evidence="5">Belongs to the TAF10 family.</text>
</comment>
<evidence type="ECO:0000313" key="8">
    <source>
        <dbReference type="Proteomes" id="UP000322245"/>
    </source>
</evidence>
<feature type="compositionally biased region" description="Gly residues" evidence="6">
    <location>
        <begin position="59"/>
        <end position="74"/>
    </location>
</feature>
<feature type="region of interest" description="Disordered" evidence="6">
    <location>
        <begin position="92"/>
        <end position="198"/>
    </location>
</feature>
<dbReference type="PRINTS" id="PR01443">
    <property type="entry name" value="TFIID30KDSUB"/>
</dbReference>
<dbReference type="CDD" id="cd07982">
    <property type="entry name" value="HFD_TAF10"/>
    <property type="match status" value="1"/>
</dbReference>
<dbReference type="GO" id="GO:0016251">
    <property type="term" value="F:RNA polymerase II general transcription initiation factor activity"/>
    <property type="evidence" value="ECO:0007669"/>
    <property type="project" value="TreeGrafter"/>
</dbReference>
<dbReference type="PANTHER" id="PTHR21242:SF0">
    <property type="entry name" value="TRANSCRIPTION INITIATION FACTOR TFIID SUBUNIT 10"/>
    <property type="match status" value="1"/>
</dbReference>
<feature type="region of interest" description="Disordered" evidence="6">
    <location>
        <begin position="1"/>
        <end position="75"/>
    </location>
</feature>
<dbReference type="GO" id="GO:0006367">
    <property type="term" value="P:transcription initiation at RNA polymerase II promoter"/>
    <property type="evidence" value="ECO:0007669"/>
    <property type="project" value="TreeGrafter"/>
</dbReference>
<keyword evidence="8" id="KW-1185">Reference proteome</keyword>
<evidence type="ECO:0000256" key="1">
    <source>
        <dbReference type="ARBA" id="ARBA00004123"/>
    </source>
</evidence>
<dbReference type="AlphaFoldDB" id="A0A5D3AY71"/>
<proteinExistence type="inferred from homology"/>
<reference evidence="7 8" key="1">
    <citation type="submission" date="2017-05" db="EMBL/GenBank/DDBJ databases">
        <title>The Genome Sequence of Tsuchiyaea wingfieldii DSM 27421.</title>
        <authorList>
            <person name="Cuomo C."/>
            <person name="Passer A."/>
            <person name="Billmyre B."/>
            <person name="Heitman J."/>
        </authorList>
    </citation>
    <scope>NUCLEOTIDE SEQUENCE [LARGE SCALE GENOMIC DNA]</scope>
    <source>
        <strain evidence="7 8">DSM 27421</strain>
    </source>
</reference>